<evidence type="ECO:0000313" key="9">
    <source>
        <dbReference type="Proteomes" id="UP000187209"/>
    </source>
</evidence>
<dbReference type="PANTHER" id="PTHR11909">
    <property type="entry name" value="CASEIN KINASE-RELATED"/>
    <property type="match status" value="1"/>
</dbReference>
<keyword evidence="6" id="KW-0723">Serine/threonine-protein kinase</keyword>
<dbReference type="GO" id="GO:0005524">
    <property type="term" value="F:ATP binding"/>
    <property type="evidence" value="ECO:0007669"/>
    <property type="project" value="UniProtKB-UniRule"/>
</dbReference>
<dbReference type="InterPro" id="IPR011009">
    <property type="entry name" value="Kinase-like_dom_sf"/>
</dbReference>
<evidence type="ECO:0000256" key="3">
    <source>
        <dbReference type="ARBA" id="ARBA00022840"/>
    </source>
</evidence>
<gene>
    <name evidence="8" type="ORF">SteCoe_11122</name>
</gene>
<keyword evidence="6" id="KW-0808">Transferase</keyword>
<name>A0A1R2CDW5_9CILI</name>
<dbReference type="EC" id="2.7.11.1" evidence="1"/>
<evidence type="ECO:0000256" key="6">
    <source>
        <dbReference type="RuleBase" id="RU000304"/>
    </source>
</evidence>
<evidence type="ECO:0000259" key="7">
    <source>
        <dbReference type="PROSITE" id="PS50011"/>
    </source>
</evidence>
<feature type="domain" description="Protein kinase" evidence="7">
    <location>
        <begin position="9"/>
        <end position="292"/>
    </location>
</feature>
<dbReference type="Proteomes" id="UP000187209">
    <property type="component" value="Unassembled WGS sequence"/>
</dbReference>
<dbReference type="PROSITE" id="PS50011">
    <property type="entry name" value="PROTEIN_KINASE_DOM"/>
    <property type="match status" value="1"/>
</dbReference>
<evidence type="ECO:0000256" key="1">
    <source>
        <dbReference type="ARBA" id="ARBA00012513"/>
    </source>
</evidence>
<sequence length="311" mass="35534">MEFRIASKYRVGRKIGSGSFGDIYLATCITTGEQVAAKLEKVHTSHPQLLYESRLYRLFQGEVGIPQLFWYGVEGSHNILVMELLGQSLEDLLQSHKGRLPLKTVLLLADQMISRIEFIHSKNFLHRDIKPDNFLMGLNNKSNIVYVIDFGLAKKYRDSKTNLHIPYREGKSMTGTARYASLYTSMGIEQARRDDIEGLANVFLYLLKGSLPWQGLPGNTKAEKYRNIMEKKLQTSVEALCAGLPNEFVVLFNYSRGLRFEDRPDYNYLKRILREVYTRMGFEQNLEIEASLRQKGKGEGEGEEESKAGKS</sequence>
<keyword evidence="2 5" id="KW-0547">Nucleotide-binding</keyword>
<dbReference type="AlphaFoldDB" id="A0A1R2CDW5"/>
<organism evidence="8 9">
    <name type="scientific">Stentor coeruleus</name>
    <dbReference type="NCBI Taxonomy" id="5963"/>
    <lineage>
        <taxon>Eukaryota</taxon>
        <taxon>Sar</taxon>
        <taxon>Alveolata</taxon>
        <taxon>Ciliophora</taxon>
        <taxon>Postciliodesmatophora</taxon>
        <taxon>Heterotrichea</taxon>
        <taxon>Heterotrichida</taxon>
        <taxon>Stentoridae</taxon>
        <taxon>Stentor</taxon>
    </lineage>
</organism>
<protein>
    <recommendedName>
        <fullName evidence="4">Casein kinase I</fullName>
        <ecNumber evidence="1">2.7.11.1</ecNumber>
    </recommendedName>
</protein>
<dbReference type="InterPro" id="IPR000719">
    <property type="entry name" value="Prot_kinase_dom"/>
</dbReference>
<keyword evidence="9" id="KW-1185">Reference proteome</keyword>
<dbReference type="PROSITE" id="PS00108">
    <property type="entry name" value="PROTEIN_KINASE_ST"/>
    <property type="match status" value="1"/>
</dbReference>
<dbReference type="Gene3D" id="1.10.510.10">
    <property type="entry name" value="Transferase(Phosphotransferase) domain 1"/>
    <property type="match status" value="1"/>
</dbReference>
<evidence type="ECO:0000256" key="4">
    <source>
        <dbReference type="ARBA" id="ARBA00023860"/>
    </source>
</evidence>
<keyword evidence="3 5" id="KW-0067">ATP-binding</keyword>
<feature type="binding site" evidence="5">
    <location>
        <position position="38"/>
    </location>
    <ligand>
        <name>ATP</name>
        <dbReference type="ChEBI" id="CHEBI:30616"/>
    </ligand>
</feature>
<dbReference type="InterPro" id="IPR008271">
    <property type="entry name" value="Ser/Thr_kinase_AS"/>
</dbReference>
<dbReference type="PROSITE" id="PS00107">
    <property type="entry name" value="PROTEIN_KINASE_ATP"/>
    <property type="match status" value="1"/>
</dbReference>
<dbReference type="SMART" id="SM00220">
    <property type="entry name" value="S_TKc"/>
    <property type="match status" value="1"/>
</dbReference>
<dbReference type="Pfam" id="PF00069">
    <property type="entry name" value="Pkinase"/>
    <property type="match status" value="1"/>
</dbReference>
<dbReference type="GO" id="GO:0004674">
    <property type="term" value="F:protein serine/threonine kinase activity"/>
    <property type="evidence" value="ECO:0007669"/>
    <property type="project" value="UniProtKB-KW"/>
</dbReference>
<dbReference type="SUPFAM" id="SSF56112">
    <property type="entry name" value="Protein kinase-like (PK-like)"/>
    <property type="match status" value="1"/>
</dbReference>
<accession>A0A1R2CDW5</accession>
<evidence type="ECO:0000313" key="8">
    <source>
        <dbReference type="EMBL" id="OMJ87199.1"/>
    </source>
</evidence>
<comment type="caution">
    <text evidence="8">The sequence shown here is derived from an EMBL/GenBank/DDBJ whole genome shotgun (WGS) entry which is preliminary data.</text>
</comment>
<dbReference type="EMBL" id="MPUH01000183">
    <property type="protein sequence ID" value="OMJ87199.1"/>
    <property type="molecule type" value="Genomic_DNA"/>
</dbReference>
<comment type="similarity">
    <text evidence="6">Belongs to the protein kinase superfamily.</text>
</comment>
<reference evidence="8 9" key="1">
    <citation type="submission" date="2016-11" db="EMBL/GenBank/DDBJ databases">
        <title>The macronuclear genome of Stentor coeruleus: a giant cell with tiny introns.</title>
        <authorList>
            <person name="Slabodnick M."/>
            <person name="Ruby J.G."/>
            <person name="Reiff S.B."/>
            <person name="Swart E.C."/>
            <person name="Gosai S."/>
            <person name="Prabakaran S."/>
            <person name="Witkowska E."/>
            <person name="Larue G.E."/>
            <person name="Fisher S."/>
            <person name="Freeman R.M."/>
            <person name="Gunawardena J."/>
            <person name="Chu W."/>
            <person name="Stover N.A."/>
            <person name="Gregory B.D."/>
            <person name="Nowacki M."/>
            <person name="Derisi J."/>
            <person name="Roy S.W."/>
            <person name="Marshall W.F."/>
            <person name="Sood P."/>
        </authorList>
    </citation>
    <scope>NUCLEOTIDE SEQUENCE [LARGE SCALE GENOMIC DNA]</scope>
    <source>
        <strain evidence="8">WM001</strain>
    </source>
</reference>
<dbReference type="InterPro" id="IPR017441">
    <property type="entry name" value="Protein_kinase_ATP_BS"/>
</dbReference>
<evidence type="ECO:0000256" key="5">
    <source>
        <dbReference type="PROSITE-ProRule" id="PRU10141"/>
    </source>
</evidence>
<evidence type="ECO:0000256" key="2">
    <source>
        <dbReference type="ARBA" id="ARBA00022741"/>
    </source>
</evidence>
<proteinExistence type="inferred from homology"/>
<dbReference type="FunFam" id="1.10.510.10:FF:000596">
    <property type="entry name" value="CK1 family protein kinase"/>
    <property type="match status" value="1"/>
</dbReference>
<keyword evidence="6" id="KW-0418">Kinase</keyword>
<dbReference type="InterPro" id="IPR050235">
    <property type="entry name" value="CK1_Ser-Thr_kinase"/>
</dbReference>